<dbReference type="PRINTS" id="PR00038">
    <property type="entry name" value="HTHLUXR"/>
</dbReference>
<dbReference type="Gene3D" id="3.30.450.80">
    <property type="entry name" value="Transcription factor LuxR-like, autoinducer-binding domain"/>
    <property type="match status" value="1"/>
</dbReference>
<dbReference type="InterPro" id="IPR000792">
    <property type="entry name" value="Tscrpt_reg_LuxR_C"/>
</dbReference>
<evidence type="ECO:0000256" key="3">
    <source>
        <dbReference type="ARBA" id="ARBA00023163"/>
    </source>
</evidence>
<dbReference type="PROSITE" id="PS00622">
    <property type="entry name" value="HTH_LUXR_1"/>
    <property type="match status" value="1"/>
</dbReference>
<gene>
    <name evidence="5" type="ORF">D3W54_00350</name>
</gene>
<dbReference type="InterPro" id="IPR005143">
    <property type="entry name" value="TF_LuxR_autoind-bd_dom"/>
</dbReference>
<evidence type="ECO:0000259" key="4">
    <source>
        <dbReference type="PROSITE" id="PS50043"/>
    </source>
</evidence>
<dbReference type="InterPro" id="IPR016032">
    <property type="entry name" value="Sig_transdc_resp-reg_C-effctor"/>
</dbReference>
<dbReference type="Pfam" id="PF00196">
    <property type="entry name" value="GerE"/>
    <property type="match status" value="1"/>
</dbReference>
<comment type="caution">
    <text evidence="5">The sequence shown here is derived from an EMBL/GenBank/DDBJ whole genome shotgun (WGS) entry which is preliminary data.</text>
</comment>
<accession>A0ABQ6VRW9</accession>
<dbReference type="PROSITE" id="PS50043">
    <property type="entry name" value="HTH_LUXR_2"/>
    <property type="match status" value="1"/>
</dbReference>
<dbReference type="EMBL" id="QYAZ01000001">
    <property type="protein sequence ID" value="KAB8122942.1"/>
    <property type="molecule type" value="Genomic_DNA"/>
</dbReference>
<proteinExistence type="predicted"/>
<feature type="domain" description="HTH luxR-type" evidence="4">
    <location>
        <begin position="169"/>
        <end position="234"/>
    </location>
</feature>
<dbReference type="PANTHER" id="PTHR44688:SF16">
    <property type="entry name" value="DNA-BINDING TRANSCRIPTIONAL ACTIVATOR DEVR_DOSR"/>
    <property type="match status" value="1"/>
</dbReference>
<dbReference type="SUPFAM" id="SSF75516">
    <property type="entry name" value="Pheromone-binding domain of LuxR-like quorum-sensing transcription factors"/>
    <property type="match status" value="1"/>
</dbReference>
<keyword evidence="1" id="KW-0805">Transcription regulation</keyword>
<organism evidence="5 6">
    <name type="scientific">Komagataeibacter medellinensis</name>
    <dbReference type="NCBI Taxonomy" id="1177712"/>
    <lineage>
        <taxon>Bacteria</taxon>
        <taxon>Pseudomonadati</taxon>
        <taxon>Pseudomonadota</taxon>
        <taxon>Alphaproteobacteria</taxon>
        <taxon>Acetobacterales</taxon>
        <taxon>Acetobacteraceae</taxon>
        <taxon>Komagataeibacter</taxon>
    </lineage>
</organism>
<evidence type="ECO:0000313" key="6">
    <source>
        <dbReference type="Proteomes" id="UP000427842"/>
    </source>
</evidence>
<reference evidence="5 6" key="1">
    <citation type="submission" date="2018-09" db="EMBL/GenBank/DDBJ databases">
        <title>Genome sequence and characterization of the bcs clusters for the production of nanocellulose from the low pH resistant strain Komagataeibacter medellinensis ID13488.</title>
        <authorList>
            <person name="Hernandez-Arriaga A.M."/>
            <person name="Del Cerro C."/>
            <person name="Urbina L."/>
            <person name="Eceiza A."/>
            <person name="Retegi A."/>
            <person name="Prieto M.A."/>
        </authorList>
    </citation>
    <scope>NUCLEOTIDE SEQUENCE [LARGE SCALE GENOMIC DNA]</scope>
    <source>
        <strain evidence="5 6">ID13488</strain>
    </source>
</reference>
<dbReference type="Pfam" id="PF03472">
    <property type="entry name" value="Autoind_bind"/>
    <property type="match status" value="1"/>
</dbReference>
<dbReference type="InterPro" id="IPR036388">
    <property type="entry name" value="WH-like_DNA-bd_sf"/>
</dbReference>
<keyword evidence="3" id="KW-0804">Transcription</keyword>
<protein>
    <submittedName>
        <fullName evidence="5">LuxR family transcriptional regulator</fullName>
    </submittedName>
</protein>
<dbReference type="SUPFAM" id="SSF46894">
    <property type="entry name" value="C-terminal effector domain of the bipartite response regulators"/>
    <property type="match status" value="1"/>
</dbReference>
<dbReference type="SMART" id="SM00421">
    <property type="entry name" value="HTH_LUXR"/>
    <property type="match status" value="1"/>
</dbReference>
<dbReference type="Proteomes" id="UP000427842">
    <property type="component" value="Unassembled WGS sequence"/>
</dbReference>
<dbReference type="PANTHER" id="PTHR44688">
    <property type="entry name" value="DNA-BINDING TRANSCRIPTIONAL ACTIVATOR DEVR_DOSR"/>
    <property type="match status" value="1"/>
</dbReference>
<evidence type="ECO:0000256" key="2">
    <source>
        <dbReference type="ARBA" id="ARBA00023125"/>
    </source>
</evidence>
<dbReference type="CDD" id="cd06170">
    <property type="entry name" value="LuxR_C_like"/>
    <property type="match status" value="1"/>
</dbReference>
<evidence type="ECO:0000313" key="5">
    <source>
        <dbReference type="EMBL" id="KAB8122942.1"/>
    </source>
</evidence>
<dbReference type="RefSeq" id="WP_153467323.1">
    <property type="nucleotide sequence ID" value="NZ_QYAZ01000001.1"/>
</dbReference>
<dbReference type="Gene3D" id="1.10.10.10">
    <property type="entry name" value="Winged helix-like DNA-binding domain superfamily/Winged helix DNA-binding domain"/>
    <property type="match status" value="1"/>
</dbReference>
<name>A0ABQ6VRW9_9PROT</name>
<dbReference type="InterPro" id="IPR036693">
    <property type="entry name" value="TF_LuxR_autoind-bd_dom_sf"/>
</dbReference>
<evidence type="ECO:0000256" key="1">
    <source>
        <dbReference type="ARBA" id="ARBA00023015"/>
    </source>
</evidence>
<keyword evidence="6" id="KW-1185">Reference proteome</keyword>
<sequence>MIARLYTDIFDLAADIRTAPDQHGLVGAFGALIGRLGPYAYSIGTIHRTDLVQRHLIGTTYPDAWMTHYVTQHYHHIDPVIDPVRHGLHPYDWKDARITTPQQQTLLHEFGEMGFRSGHAVPLQVTTGTVMLVSIASTEQQIDTRQQMAIQLAASQFHYRYCQLGLDRPQVAGTVLSPRERECLSWAAQGRDTTEIGDILAISDNTIKFHLKNALRKLGCHNRVQAAVKATCMGLIHP</sequence>
<keyword evidence="2" id="KW-0238">DNA-binding</keyword>